<sequence>MTNQPELGLHGMTIVLTGAGGRLGLVLRPRLLARGFSLCSADIGALEPLGDRETVVTGDLRDSTVIDRALEGAGSVLHFAGTSVERPLPEIIGNNLVALHAVYEGARRHRVRRVVFASSNHAIGMYPAGQRLSLSDAYRPDGLYGLSKLWGEGMGRLYWDKYGIEGVALRIGSALPRPTERRHLSTWLGDDDLERLVLRSLAAPLTDYRPVWGVSANTRRWWDNAEAAELGYAPAQNAEDYAAEIEAEPDGGDPEAVRFQGGTFAASR</sequence>
<dbReference type="Pfam" id="PF01370">
    <property type="entry name" value="Epimerase"/>
    <property type="match status" value="1"/>
</dbReference>
<evidence type="ECO:0000313" key="6">
    <source>
        <dbReference type="EMBL" id="MCF3946077.1"/>
    </source>
</evidence>
<comment type="similarity">
    <text evidence="1">Belongs to the NAD(P)-dependent epimerase/dehydratase family.</text>
</comment>
<keyword evidence="7" id="KW-1185">Reference proteome</keyword>
<dbReference type="InterPro" id="IPR001509">
    <property type="entry name" value="Epimerase_deHydtase"/>
</dbReference>
<dbReference type="InterPro" id="IPR036291">
    <property type="entry name" value="NAD(P)-bd_dom_sf"/>
</dbReference>
<evidence type="ECO:0000259" key="5">
    <source>
        <dbReference type="Pfam" id="PF01370"/>
    </source>
</evidence>
<feature type="domain" description="NAD-dependent epimerase/dehydratase" evidence="5">
    <location>
        <begin position="14"/>
        <end position="173"/>
    </location>
</feature>
<dbReference type="EMBL" id="JAKGBZ010000007">
    <property type="protein sequence ID" value="MCF3946077.1"/>
    <property type="molecule type" value="Genomic_DNA"/>
</dbReference>
<comment type="caution">
    <text evidence="6">The sequence shown here is derived from an EMBL/GenBank/DDBJ whole genome shotgun (WGS) entry which is preliminary data.</text>
</comment>
<dbReference type="SUPFAM" id="SSF51735">
    <property type="entry name" value="NAD(P)-binding Rossmann-fold domains"/>
    <property type="match status" value="1"/>
</dbReference>
<name>A0ABS9DXA7_9PROT</name>
<protein>
    <submittedName>
        <fullName evidence="6">NAD(P)-dependent oxidoreductase</fullName>
    </submittedName>
</protein>
<proteinExistence type="inferred from homology"/>
<evidence type="ECO:0000313" key="7">
    <source>
        <dbReference type="Proteomes" id="UP001521209"/>
    </source>
</evidence>
<dbReference type="PANTHER" id="PTHR43103">
    <property type="entry name" value="NUCLEOSIDE-DIPHOSPHATE-SUGAR EPIMERASE"/>
    <property type="match status" value="1"/>
</dbReference>
<evidence type="ECO:0000256" key="1">
    <source>
        <dbReference type="ARBA" id="ARBA00007637"/>
    </source>
</evidence>
<evidence type="ECO:0000256" key="4">
    <source>
        <dbReference type="SAM" id="MobiDB-lite"/>
    </source>
</evidence>
<reference evidence="6 7" key="1">
    <citation type="submission" date="2022-01" db="EMBL/GenBank/DDBJ databases">
        <authorList>
            <person name="Won M."/>
            <person name="Kim S.-J."/>
            <person name="Kwon S.-W."/>
        </authorList>
    </citation>
    <scope>NUCLEOTIDE SEQUENCE [LARGE SCALE GENOMIC DNA]</scope>
    <source>
        <strain evidence="6 7">KCTC 23505</strain>
    </source>
</reference>
<dbReference type="Proteomes" id="UP001521209">
    <property type="component" value="Unassembled WGS sequence"/>
</dbReference>
<dbReference type="Gene3D" id="3.40.50.720">
    <property type="entry name" value="NAD(P)-binding Rossmann-like Domain"/>
    <property type="match status" value="1"/>
</dbReference>
<evidence type="ECO:0000256" key="3">
    <source>
        <dbReference type="ARBA" id="ARBA00023027"/>
    </source>
</evidence>
<organism evidence="6 7">
    <name type="scientific">Acidiphilium iwatense</name>
    <dbReference type="NCBI Taxonomy" id="768198"/>
    <lineage>
        <taxon>Bacteria</taxon>
        <taxon>Pseudomonadati</taxon>
        <taxon>Pseudomonadota</taxon>
        <taxon>Alphaproteobacteria</taxon>
        <taxon>Acetobacterales</taxon>
        <taxon>Acidocellaceae</taxon>
        <taxon>Acidiphilium</taxon>
    </lineage>
</organism>
<gene>
    <name evidence="6" type="ORF">L2A60_05180</name>
</gene>
<evidence type="ECO:0000256" key="2">
    <source>
        <dbReference type="ARBA" id="ARBA00023002"/>
    </source>
</evidence>
<dbReference type="PANTHER" id="PTHR43103:SF5">
    <property type="entry name" value="4-EPIMERASE, PUTATIVE (AFU_ORTHOLOGUE AFUA_7G00360)-RELATED"/>
    <property type="match status" value="1"/>
</dbReference>
<keyword evidence="2" id="KW-0560">Oxidoreductase</keyword>
<feature type="region of interest" description="Disordered" evidence="4">
    <location>
        <begin position="247"/>
        <end position="268"/>
    </location>
</feature>
<dbReference type="RefSeq" id="WP_235703311.1">
    <property type="nucleotide sequence ID" value="NZ_JAKGBZ010000007.1"/>
</dbReference>
<accession>A0ABS9DXA7</accession>
<keyword evidence="3" id="KW-0520">NAD</keyword>